<dbReference type="OrthoDB" id="1752197at2"/>
<dbReference type="RefSeq" id="WP_013780205.1">
    <property type="nucleotide sequence ID" value="NC_015520.1"/>
</dbReference>
<reference evidence="3" key="1">
    <citation type="submission" date="2010-11" db="EMBL/GenBank/DDBJ databases">
        <title>The complete genome of Mahella australiensis DSM 15567.</title>
        <authorList>
            <consortium name="US DOE Joint Genome Institute (JGI-PGF)"/>
            <person name="Lucas S."/>
            <person name="Copeland A."/>
            <person name="Lapidus A."/>
            <person name="Bruce D."/>
            <person name="Goodwin L."/>
            <person name="Pitluck S."/>
            <person name="Kyrpides N."/>
            <person name="Mavromatis K."/>
            <person name="Pagani I."/>
            <person name="Ivanova N."/>
            <person name="Teshima H."/>
            <person name="Brettin T."/>
            <person name="Detter J.C."/>
            <person name="Han C."/>
            <person name="Tapia R."/>
            <person name="Land M."/>
            <person name="Hauser L."/>
            <person name="Markowitz V."/>
            <person name="Cheng J.-F."/>
            <person name="Hugenholtz P."/>
            <person name="Woyke T."/>
            <person name="Wu D."/>
            <person name="Spring S."/>
            <person name="Pukall R."/>
            <person name="Steenblock K."/>
            <person name="Schneider S."/>
            <person name="Klenk H.-P."/>
            <person name="Eisen J.A."/>
        </authorList>
    </citation>
    <scope>NUCLEOTIDE SEQUENCE [LARGE SCALE GENOMIC DNA]</scope>
    <source>
        <strain evidence="3">DSM 15567 / CIP 107919 / 50-1 BON</strain>
    </source>
</reference>
<evidence type="ECO:0000259" key="1">
    <source>
        <dbReference type="Pfam" id="PF15644"/>
    </source>
</evidence>
<proteinExistence type="predicted"/>
<reference evidence="2 3" key="2">
    <citation type="journal article" date="2011" name="Stand. Genomic Sci.">
        <title>Complete genome sequence of Mahella australiensis type strain (50-1 BON).</title>
        <authorList>
            <person name="Sikorski J."/>
            <person name="Teshima H."/>
            <person name="Nolan M."/>
            <person name="Lucas S."/>
            <person name="Hammon N."/>
            <person name="Deshpande S."/>
            <person name="Cheng J.F."/>
            <person name="Pitluck S."/>
            <person name="Liolios K."/>
            <person name="Pagani I."/>
            <person name="Ivanova N."/>
            <person name="Huntemann M."/>
            <person name="Mavromatis K."/>
            <person name="Ovchinikova G."/>
            <person name="Pati A."/>
            <person name="Tapia R."/>
            <person name="Han C."/>
            <person name="Goodwin L."/>
            <person name="Chen A."/>
            <person name="Palaniappan K."/>
            <person name="Land M."/>
            <person name="Hauser L."/>
            <person name="Ngatchou-Djao O.D."/>
            <person name="Rohde M."/>
            <person name="Pukall R."/>
            <person name="Spring S."/>
            <person name="Abt B."/>
            <person name="Goker M."/>
            <person name="Detter J.C."/>
            <person name="Woyke T."/>
            <person name="Bristow J."/>
            <person name="Markowitz V."/>
            <person name="Hugenholtz P."/>
            <person name="Eisen J.A."/>
            <person name="Kyrpides N.C."/>
            <person name="Klenk H.P."/>
            <person name="Lapidus A."/>
        </authorList>
    </citation>
    <scope>NUCLEOTIDE SEQUENCE [LARGE SCALE GENOMIC DNA]</scope>
    <source>
        <strain evidence="3">DSM 15567 / CIP 107919 / 50-1 BON</strain>
    </source>
</reference>
<feature type="domain" description="Tox-PL" evidence="1">
    <location>
        <begin position="396"/>
        <end position="507"/>
    </location>
</feature>
<sequence length="559" mass="63299">MSLSGENARRIVKEIQDTAGDYGKWALEARKQYVDLRLRQDIEIRNLYIRSADRVAEQIRSYNAKGSGYLYKRHLQELEVSLRQEAERIAGDLTTKMEEYTQKSAAAGSGYSKAVLFDLVKQAGVDNIITEAGMQKLFGRVNTQAVEAIWARTKNGMKLSDRIWETSGKSRDTIRDLIQESVATGQDAVKTARMLERYVRGGANTLAAEYPNMMKRMKGRIPKDISYEALRLARTETTAAFGEGTISAARVTPSYKGMKWILSKAHPLEDICDTLATADGWGLGPGVYPPGEEPIYPAHPNDLCVLVPVHEQPEDFVKRLKQWVNVPDSEPDIEKWYNDIYKVGAKTGKSVAAGKTKDFTPDEIAGIKRGKPMTRDEADKGRPNPNYELNEAYKSNCQSCVVSYEARLRGYDVMARPYGADDIMDELATHTNLAWIDPVTGKHPEYIYDDKIDTAKKFLKFLEENVEKDKRYTLQFSWKGKSRMGHIVSLDRDENNLLRIYDPQCGKTYSGDIVGRYLQQIKYVQTVQGVKMPTRPKIMRIDDKEFNLDVVNRVLEGAK</sequence>
<accession>F3ZZG2</accession>
<dbReference type="HOGENOM" id="CLU_487294_0_0_9"/>
<organism evidence="2 3">
    <name type="scientific">Mahella australiensis (strain DSM 15567 / CIP 107919 / 50-1 BON)</name>
    <dbReference type="NCBI Taxonomy" id="697281"/>
    <lineage>
        <taxon>Bacteria</taxon>
        <taxon>Bacillati</taxon>
        <taxon>Bacillota</taxon>
        <taxon>Clostridia</taxon>
        <taxon>Thermoanaerobacterales</taxon>
        <taxon>Thermoanaerobacterales Family IV. Incertae Sedis</taxon>
        <taxon>Mahella</taxon>
    </lineage>
</organism>
<dbReference type="InterPro" id="IPR028908">
    <property type="entry name" value="Tox-PL_dom"/>
</dbReference>
<name>F3ZZG2_MAHA5</name>
<evidence type="ECO:0000313" key="2">
    <source>
        <dbReference type="EMBL" id="AEE95772.1"/>
    </source>
</evidence>
<gene>
    <name evidence="2" type="ordered locus">Mahau_0569</name>
</gene>
<protein>
    <recommendedName>
        <fullName evidence="1">Tox-PL domain-containing protein</fullName>
    </recommendedName>
</protein>
<dbReference type="KEGG" id="mas:Mahau_0569"/>
<evidence type="ECO:0000313" key="3">
    <source>
        <dbReference type="Proteomes" id="UP000008457"/>
    </source>
</evidence>
<keyword evidence="3" id="KW-1185">Reference proteome</keyword>
<dbReference type="Proteomes" id="UP000008457">
    <property type="component" value="Chromosome"/>
</dbReference>
<dbReference type="AlphaFoldDB" id="F3ZZG2"/>
<dbReference type="EMBL" id="CP002360">
    <property type="protein sequence ID" value="AEE95772.1"/>
    <property type="molecule type" value="Genomic_DNA"/>
</dbReference>
<dbReference type="Pfam" id="PF15644">
    <property type="entry name" value="Gln_amidase"/>
    <property type="match status" value="1"/>
</dbReference>
<dbReference type="eggNOG" id="ENOG502Z8I5">
    <property type="taxonomic scope" value="Bacteria"/>
</dbReference>
<dbReference type="STRING" id="697281.Mahau_0569"/>